<feature type="compositionally biased region" description="Polar residues" evidence="1">
    <location>
        <begin position="147"/>
        <end position="160"/>
    </location>
</feature>
<protein>
    <submittedName>
        <fullName evidence="2">Uncharacterized protein</fullName>
    </submittedName>
</protein>
<feature type="region of interest" description="Disordered" evidence="1">
    <location>
        <begin position="129"/>
        <end position="198"/>
    </location>
</feature>
<comment type="caution">
    <text evidence="2">The sequence shown here is derived from an EMBL/GenBank/DDBJ whole genome shotgun (WGS) entry which is preliminary data.</text>
</comment>
<feature type="region of interest" description="Disordered" evidence="1">
    <location>
        <begin position="45"/>
        <end position="65"/>
    </location>
</feature>
<evidence type="ECO:0000313" key="3">
    <source>
        <dbReference type="Proteomes" id="UP001642501"/>
    </source>
</evidence>
<organism evidence="2 3">
    <name type="scientific">Sporothrix epigloea</name>
    <dbReference type="NCBI Taxonomy" id="1892477"/>
    <lineage>
        <taxon>Eukaryota</taxon>
        <taxon>Fungi</taxon>
        <taxon>Dikarya</taxon>
        <taxon>Ascomycota</taxon>
        <taxon>Pezizomycotina</taxon>
        <taxon>Sordariomycetes</taxon>
        <taxon>Sordariomycetidae</taxon>
        <taxon>Ophiostomatales</taxon>
        <taxon>Ophiostomataceae</taxon>
        <taxon>Sporothrix</taxon>
    </lineage>
</organism>
<accession>A0ABP0D9L3</accession>
<proteinExistence type="predicted"/>
<dbReference type="Proteomes" id="UP001642501">
    <property type="component" value="Unassembled WGS sequence"/>
</dbReference>
<feature type="region of interest" description="Disordered" evidence="1">
    <location>
        <begin position="240"/>
        <end position="280"/>
    </location>
</feature>
<feature type="compositionally biased region" description="Low complexity" evidence="1">
    <location>
        <begin position="254"/>
        <end position="278"/>
    </location>
</feature>
<reference evidence="2 3" key="1">
    <citation type="submission" date="2024-01" db="EMBL/GenBank/DDBJ databases">
        <authorList>
            <person name="Allen C."/>
            <person name="Tagirdzhanova G."/>
        </authorList>
    </citation>
    <scope>NUCLEOTIDE SEQUENCE [LARGE SCALE GENOMIC DNA]</scope>
    <source>
        <strain evidence="2 3">CBS 573.63</strain>
    </source>
</reference>
<evidence type="ECO:0000256" key="1">
    <source>
        <dbReference type="SAM" id="MobiDB-lite"/>
    </source>
</evidence>
<name>A0ABP0D9L3_9PEZI</name>
<keyword evidence="3" id="KW-1185">Reference proteome</keyword>
<evidence type="ECO:0000313" key="2">
    <source>
        <dbReference type="EMBL" id="CAK7263596.1"/>
    </source>
</evidence>
<gene>
    <name evidence="2" type="ORF">SEPCBS57363_000640</name>
</gene>
<feature type="compositionally biased region" description="Basic residues" evidence="1">
    <location>
        <begin position="49"/>
        <end position="60"/>
    </location>
</feature>
<sequence>MGTKHLTEADRLQVRALFFNTGLPKARICQITGFSLNQVKLAIRERTPKPRSGRPPRRRMGAAGTVPVPFDIGGVVAEGAVVADEHASGGHGGLVGNSSLVMPRLSVVALPESGVRQASEWVPLLQTHNQEQQLQQQSQHDPHEQQGHSQLKWDTTTGFSPQHLYYSSWPPPDPTTRTDSTFTSVGPSDMSSSDTQLLSAPTTALLRRLSETVGSLGIPSPSAASMTDFVQGRRCSISCSAESSGRTSDGYEFSSSSSASSATSYPSTPYSHMPSSSSLGGGFSLPSILTSATGM</sequence>
<feature type="compositionally biased region" description="Low complexity" evidence="1">
    <location>
        <begin position="175"/>
        <end position="184"/>
    </location>
</feature>
<dbReference type="EMBL" id="CAWUOM010000005">
    <property type="protein sequence ID" value="CAK7263596.1"/>
    <property type="molecule type" value="Genomic_DNA"/>
</dbReference>
<feature type="compositionally biased region" description="Low complexity" evidence="1">
    <location>
        <begin position="129"/>
        <end position="139"/>
    </location>
</feature>
<feature type="compositionally biased region" description="Polar residues" evidence="1">
    <location>
        <begin position="185"/>
        <end position="198"/>
    </location>
</feature>